<evidence type="ECO:0000313" key="2">
    <source>
        <dbReference type="EMBL" id="KZT73797.1"/>
    </source>
</evidence>
<organism evidence="2 3">
    <name type="scientific">Daedalea quercina L-15889</name>
    <dbReference type="NCBI Taxonomy" id="1314783"/>
    <lineage>
        <taxon>Eukaryota</taxon>
        <taxon>Fungi</taxon>
        <taxon>Dikarya</taxon>
        <taxon>Basidiomycota</taxon>
        <taxon>Agaricomycotina</taxon>
        <taxon>Agaricomycetes</taxon>
        <taxon>Polyporales</taxon>
        <taxon>Fomitopsis</taxon>
    </lineage>
</organism>
<sequence>MARRSTRTGELRASRRVIWPETRRARYGWMDAGEALGCRRRPRAGAGSRSHQTRGSAAHSQPPRPRPRPSATGHRSSRRPRWARRSVRPTACLLSIYLRWTHNHHPCICRAARACLLPAAAPLVLDTVTSSERARNMRQTHVCRGGNSLLLAHRSRLFPAPPSPSPSQTCCLFERSSSTSPTRQLATCSNLNCQPVPSQQINSATSQT</sequence>
<keyword evidence="3" id="KW-1185">Reference proteome</keyword>
<dbReference type="Proteomes" id="UP000076727">
    <property type="component" value="Unassembled WGS sequence"/>
</dbReference>
<feature type="region of interest" description="Disordered" evidence="1">
    <location>
        <begin position="38"/>
        <end position="82"/>
    </location>
</feature>
<gene>
    <name evidence="2" type="ORF">DAEQUDRAFT_354504</name>
</gene>
<name>A0A165TQM7_9APHY</name>
<dbReference type="AlphaFoldDB" id="A0A165TQM7"/>
<evidence type="ECO:0000313" key="3">
    <source>
        <dbReference type="Proteomes" id="UP000076727"/>
    </source>
</evidence>
<evidence type="ECO:0000256" key="1">
    <source>
        <dbReference type="SAM" id="MobiDB-lite"/>
    </source>
</evidence>
<dbReference type="EMBL" id="KV429035">
    <property type="protein sequence ID" value="KZT73797.1"/>
    <property type="molecule type" value="Genomic_DNA"/>
</dbReference>
<reference evidence="2 3" key="1">
    <citation type="journal article" date="2016" name="Mol. Biol. Evol.">
        <title>Comparative Genomics of Early-Diverging Mushroom-Forming Fungi Provides Insights into the Origins of Lignocellulose Decay Capabilities.</title>
        <authorList>
            <person name="Nagy L.G."/>
            <person name="Riley R."/>
            <person name="Tritt A."/>
            <person name="Adam C."/>
            <person name="Daum C."/>
            <person name="Floudas D."/>
            <person name="Sun H."/>
            <person name="Yadav J.S."/>
            <person name="Pangilinan J."/>
            <person name="Larsson K.H."/>
            <person name="Matsuura K."/>
            <person name="Barry K."/>
            <person name="Labutti K."/>
            <person name="Kuo R."/>
            <person name="Ohm R.A."/>
            <person name="Bhattacharya S.S."/>
            <person name="Shirouzu T."/>
            <person name="Yoshinaga Y."/>
            <person name="Martin F.M."/>
            <person name="Grigoriev I.V."/>
            <person name="Hibbett D.S."/>
        </authorList>
    </citation>
    <scope>NUCLEOTIDE SEQUENCE [LARGE SCALE GENOMIC DNA]</scope>
    <source>
        <strain evidence="2 3">L-15889</strain>
    </source>
</reference>
<accession>A0A165TQM7</accession>
<proteinExistence type="predicted"/>
<protein>
    <submittedName>
        <fullName evidence="2">Uncharacterized protein</fullName>
    </submittedName>
</protein>